<protein>
    <submittedName>
        <fullName evidence="1">Uncharacterized protein</fullName>
    </submittedName>
</protein>
<dbReference type="EMBL" id="JAPDFW010000070">
    <property type="protein sequence ID" value="KAJ5074012.1"/>
    <property type="molecule type" value="Genomic_DNA"/>
</dbReference>
<dbReference type="Proteomes" id="UP001149090">
    <property type="component" value="Unassembled WGS sequence"/>
</dbReference>
<proteinExistence type="predicted"/>
<gene>
    <name evidence="1" type="ORF">M0811_00640</name>
</gene>
<reference evidence="1" key="1">
    <citation type="submission" date="2022-10" db="EMBL/GenBank/DDBJ databases">
        <title>Novel sulphate-reducing endosymbionts in the free-living metamonad Anaeramoeba.</title>
        <authorList>
            <person name="Jerlstrom-Hultqvist J."/>
            <person name="Cepicka I."/>
            <person name="Gallot-Lavallee L."/>
            <person name="Salas-Leiva D."/>
            <person name="Curtis B.A."/>
            <person name="Zahonova K."/>
            <person name="Pipaliya S."/>
            <person name="Dacks J."/>
            <person name="Roger A.J."/>
        </authorList>
    </citation>
    <scope>NUCLEOTIDE SEQUENCE</scope>
    <source>
        <strain evidence="1">BMAN</strain>
    </source>
</reference>
<keyword evidence="2" id="KW-1185">Reference proteome</keyword>
<sequence length="70" mass="7946">MLETIKIKKKVIRIFSLGIDSLSSKTQRKSALVIVTSAREQHHHPFKKLNNISKELILIINGSTFTLPAY</sequence>
<name>A0A9Q0LJF2_ANAIG</name>
<evidence type="ECO:0000313" key="1">
    <source>
        <dbReference type="EMBL" id="KAJ5074012.1"/>
    </source>
</evidence>
<evidence type="ECO:0000313" key="2">
    <source>
        <dbReference type="Proteomes" id="UP001149090"/>
    </source>
</evidence>
<organism evidence="1 2">
    <name type="scientific">Anaeramoeba ignava</name>
    <name type="common">Anaerobic marine amoeba</name>
    <dbReference type="NCBI Taxonomy" id="1746090"/>
    <lineage>
        <taxon>Eukaryota</taxon>
        <taxon>Metamonada</taxon>
        <taxon>Anaeramoebidae</taxon>
        <taxon>Anaeramoeba</taxon>
    </lineage>
</organism>
<accession>A0A9Q0LJF2</accession>
<dbReference type="AlphaFoldDB" id="A0A9Q0LJF2"/>
<comment type="caution">
    <text evidence="1">The sequence shown here is derived from an EMBL/GenBank/DDBJ whole genome shotgun (WGS) entry which is preliminary data.</text>
</comment>